<name>A0ABY7XVY3_MICLT</name>
<dbReference type="InterPro" id="IPR011009">
    <property type="entry name" value="Kinase-like_dom_sf"/>
</dbReference>
<reference evidence="9 10" key="1">
    <citation type="submission" date="2021-06" db="EMBL/GenBank/DDBJ databases">
        <title>Genome-based taxonomic framework of Microbacterium strains isolated from marine environment, the description of four new species and reclassification of four preexisting species.</title>
        <authorList>
            <person name="Lee S.D."/>
            <person name="Kim S.-M."/>
            <person name="Byeon Y.-S."/>
            <person name="Yang H.L."/>
            <person name="Kim I.S."/>
        </authorList>
    </citation>
    <scope>NUCLEOTIDE SEQUENCE [LARGE SCALE GENOMIC DNA]</scope>
    <source>
        <strain evidence="9 10">KACC 14465</strain>
    </source>
</reference>
<evidence type="ECO:0000256" key="2">
    <source>
        <dbReference type="ARBA" id="ARBA00022741"/>
    </source>
</evidence>
<dbReference type="InterPro" id="IPR050534">
    <property type="entry name" value="Coronavir_polyprotein_1ab"/>
</dbReference>
<keyword evidence="2" id="KW-0547">Nucleotide-binding</keyword>
<evidence type="ECO:0000259" key="8">
    <source>
        <dbReference type="PROSITE" id="PS50011"/>
    </source>
</evidence>
<evidence type="ECO:0000256" key="1">
    <source>
        <dbReference type="ARBA" id="ARBA00007913"/>
    </source>
</evidence>
<evidence type="ECO:0000256" key="7">
    <source>
        <dbReference type="SAM" id="MobiDB-lite"/>
    </source>
</evidence>
<gene>
    <name evidence="9" type="ORF">KV395_14235</name>
</gene>
<evidence type="ECO:0000256" key="6">
    <source>
        <dbReference type="SAM" id="Coils"/>
    </source>
</evidence>
<dbReference type="EMBL" id="CP078075">
    <property type="protein sequence ID" value="WDM44333.1"/>
    <property type="molecule type" value="Genomic_DNA"/>
</dbReference>
<dbReference type="GO" id="GO:0016301">
    <property type="term" value="F:kinase activity"/>
    <property type="evidence" value="ECO:0007669"/>
    <property type="project" value="UniProtKB-KW"/>
</dbReference>
<accession>A0ABY7XVY3</accession>
<dbReference type="SMART" id="SM00382">
    <property type="entry name" value="AAA"/>
    <property type="match status" value="1"/>
</dbReference>
<dbReference type="InterPro" id="IPR041677">
    <property type="entry name" value="DNA2/NAM7_AAA_11"/>
</dbReference>
<dbReference type="PROSITE" id="PS50011">
    <property type="entry name" value="PROTEIN_KINASE_DOM"/>
    <property type="match status" value="1"/>
</dbReference>
<protein>
    <submittedName>
        <fullName evidence="9">Protein kinase</fullName>
    </submittedName>
</protein>
<keyword evidence="10" id="KW-1185">Reference proteome</keyword>
<feature type="domain" description="Protein kinase" evidence="8">
    <location>
        <begin position="13"/>
        <end position="263"/>
    </location>
</feature>
<dbReference type="CDD" id="cd18808">
    <property type="entry name" value="SF1_C_Upf1"/>
    <property type="match status" value="1"/>
</dbReference>
<dbReference type="InterPro" id="IPR000719">
    <property type="entry name" value="Prot_kinase_dom"/>
</dbReference>
<evidence type="ECO:0000256" key="3">
    <source>
        <dbReference type="ARBA" id="ARBA00022801"/>
    </source>
</evidence>
<keyword evidence="9" id="KW-0418">Kinase</keyword>
<organism evidence="9 10">
    <name type="scientific">Microbacterium luteolum</name>
    <name type="common">Aureobacterium luteolum</name>
    <dbReference type="NCBI Taxonomy" id="69367"/>
    <lineage>
        <taxon>Bacteria</taxon>
        <taxon>Bacillati</taxon>
        <taxon>Actinomycetota</taxon>
        <taxon>Actinomycetes</taxon>
        <taxon>Micrococcales</taxon>
        <taxon>Microbacteriaceae</taxon>
        <taxon>Microbacterium</taxon>
    </lineage>
</organism>
<dbReference type="Pfam" id="PF13087">
    <property type="entry name" value="AAA_12"/>
    <property type="match status" value="1"/>
</dbReference>
<dbReference type="Gene3D" id="3.40.50.300">
    <property type="entry name" value="P-loop containing nucleotide triphosphate hydrolases"/>
    <property type="match status" value="2"/>
</dbReference>
<dbReference type="SUPFAM" id="SSF52540">
    <property type="entry name" value="P-loop containing nucleoside triphosphate hydrolases"/>
    <property type="match status" value="1"/>
</dbReference>
<dbReference type="PANTHER" id="PTHR43788:SF8">
    <property type="entry name" value="DNA-BINDING PROTEIN SMUBP-2"/>
    <property type="match status" value="1"/>
</dbReference>
<evidence type="ECO:0000256" key="4">
    <source>
        <dbReference type="ARBA" id="ARBA00022806"/>
    </source>
</evidence>
<dbReference type="InterPro" id="IPR047187">
    <property type="entry name" value="SF1_C_Upf1"/>
</dbReference>
<keyword evidence="9" id="KW-0808">Transferase</keyword>
<comment type="similarity">
    <text evidence="1">Belongs to the DNA2/NAM7 helicase family.</text>
</comment>
<evidence type="ECO:0000313" key="10">
    <source>
        <dbReference type="Proteomes" id="UP001215097"/>
    </source>
</evidence>
<feature type="region of interest" description="Disordered" evidence="7">
    <location>
        <begin position="165"/>
        <end position="186"/>
    </location>
</feature>
<evidence type="ECO:0000313" key="9">
    <source>
        <dbReference type="EMBL" id="WDM44333.1"/>
    </source>
</evidence>
<feature type="coiled-coil region" evidence="6">
    <location>
        <begin position="1024"/>
        <end position="1051"/>
    </location>
</feature>
<dbReference type="Gene3D" id="1.10.510.10">
    <property type="entry name" value="Transferase(Phosphotransferase) domain 1"/>
    <property type="match status" value="1"/>
</dbReference>
<sequence>MGSVEIVGGHYLILPGQKPRGGGFASVHRAVDTRDGSSVAVKFVSGAADRVVRKLFQREVELLQAANRTNHPNIIRLVDSGYDETATPYLVLQWVEDSLRDVLDVESPMEWDVFANRVLRPIAGAISYLHQLGIEHRDLKPDNVLWDEPGVPLLTDFGIAKQQRDADDTTMTVGQAGTPLYAPPERSGKHRYVRDVYSLAVLAVQGLTAQSERAKDLHELIPRLDRLGLPTELDELLRRSLDLDPTKRPQNAREFSRVLNESLERLQPGERLLQLRLNLTKRAQQELAGPNGSRESASRILAEDLSGATHGALFWDPQTKAVDRGAFVVSGDALRIIVKFNEDSGDLVVVSVRKPEYEELERHRESSLRLDGFIRWTFAAPLNPFAGGGETRELLQRLGDHHDRASGGLDDERFGAELLSAWRRILTARENLGASQVGPLDFESFTPRGYDETRFDLLSDPETDLVGSEWQILDEGGRPKGRGQAVQQNAGALTLRWEWRDDLTPPAKGTLTPYLGPTQIAIDRQRDALQRLESGKARLAKLLELLADPTKALPPVAAEDIEWVSQIDESKQIAVAAGLGTQDCIVVSGPPGTGKTRMISELVAQQLLRSPESKILLVSQTHVAIDNALQRLTELGIHGVVRMGREDDSRVAYSSRNLLLDSQLQVWAATVRGRAEKHFIEYAESAGIAATQLRAAVDLQEWLVARQTTEMLAERLKEAARADDTTASRLELLDDPEDLRKRLKDARQRETQLVKAARENLSGLIDLDSKVDASDVRAAIELILSQSEAGDQLLELMRLQADWLQRIASDDRLASVYLASSRVVAGTCLGFIGHRAARDLTYDLCIVDEASKATSTEALVSLVRAERIVLVGDTHQLPPLDEDLLRRKDLLEEASLTPELVKETLFERLSGHLPEENRFRLTRQYRMIPPIGAMISSCFYDGWLESAPKPVLAGYETLGKPVLWLDTSRRKDRRETRDPRNAGSFVNHCEADLTISRLQSINTAIERGLIPSGAGDGRLHVIVISPYRSQLDELQRRIDRIKQTLNHLAIDVESVDAVQGRECDLAVLSVTRSNDRQQLGFLADAYWRRINVALSRARYGLTIVGDAAFCSGSPGGLKRVIDYMRSNLDDCEVRAV</sequence>
<dbReference type="RefSeq" id="WP_282214471.1">
    <property type="nucleotide sequence ID" value="NZ_BAAAUN010000001.1"/>
</dbReference>
<dbReference type="InterPro" id="IPR003593">
    <property type="entry name" value="AAA+_ATPase"/>
</dbReference>
<proteinExistence type="inferred from homology"/>
<dbReference type="Pfam" id="PF13086">
    <property type="entry name" value="AAA_11"/>
    <property type="match status" value="1"/>
</dbReference>
<dbReference type="SUPFAM" id="SSF56112">
    <property type="entry name" value="Protein kinase-like (PK-like)"/>
    <property type="match status" value="1"/>
</dbReference>
<keyword evidence="6" id="KW-0175">Coiled coil</keyword>
<dbReference type="Pfam" id="PF00069">
    <property type="entry name" value="Pkinase"/>
    <property type="match status" value="1"/>
</dbReference>
<keyword evidence="3" id="KW-0378">Hydrolase</keyword>
<dbReference type="SMART" id="SM00220">
    <property type="entry name" value="S_TKc"/>
    <property type="match status" value="1"/>
</dbReference>
<dbReference type="CDD" id="cd14014">
    <property type="entry name" value="STKc_PknB_like"/>
    <property type="match status" value="1"/>
</dbReference>
<dbReference type="PANTHER" id="PTHR43788">
    <property type="entry name" value="DNA2/NAM7 HELICASE FAMILY MEMBER"/>
    <property type="match status" value="1"/>
</dbReference>
<evidence type="ECO:0000256" key="5">
    <source>
        <dbReference type="ARBA" id="ARBA00022840"/>
    </source>
</evidence>
<dbReference type="InterPro" id="IPR041679">
    <property type="entry name" value="DNA2/NAM7-like_C"/>
</dbReference>
<keyword evidence="4" id="KW-0347">Helicase</keyword>
<dbReference type="InterPro" id="IPR027417">
    <property type="entry name" value="P-loop_NTPase"/>
</dbReference>
<dbReference type="Proteomes" id="UP001215097">
    <property type="component" value="Chromosome"/>
</dbReference>
<keyword evidence="5" id="KW-0067">ATP-binding</keyword>